<dbReference type="EMBL" id="BONY01000031">
    <property type="protein sequence ID" value="GIH06928.1"/>
    <property type="molecule type" value="Genomic_DNA"/>
</dbReference>
<evidence type="ECO:0000313" key="3">
    <source>
        <dbReference type="Proteomes" id="UP000612899"/>
    </source>
</evidence>
<protein>
    <recommendedName>
        <fullName evidence="4">Ig-like domain-containing protein</fullName>
    </recommendedName>
</protein>
<keyword evidence="3" id="KW-1185">Reference proteome</keyword>
<evidence type="ECO:0000313" key="2">
    <source>
        <dbReference type="EMBL" id="GIH06928.1"/>
    </source>
</evidence>
<feature type="chain" id="PRO_5035185702" description="Ig-like domain-containing protein" evidence="1">
    <location>
        <begin position="22"/>
        <end position="107"/>
    </location>
</feature>
<dbReference type="Proteomes" id="UP000612899">
    <property type="component" value="Unassembled WGS sequence"/>
</dbReference>
<keyword evidence="1" id="KW-0732">Signal</keyword>
<dbReference type="AlphaFoldDB" id="A0A8J3VIG9"/>
<evidence type="ECO:0008006" key="4">
    <source>
        <dbReference type="Google" id="ProtNLM"/>
    </source>
</evidence>
<proteinExistence type="predicted"/>
<comment type="caution">
    <text evidence="2">The sequence shown here is derived from an EMBL/GenBank/DDBJ whole genome shotgun (WGS) entry which is preliminary data.</text>
</comment>
<sequence>MLACIALAAVSALAVASPASARLNPAGLLDCESGGNYHYTCHIEDFAPQTNEVWKYNGSHVPAFDGHSSVYGACAAGLRFSIGVTYRRANGTTITTGMTMNCLRDWQ</sequence>
<name>A0A8J3VIG9_9ACTN</name>
<gene>
    <name evidence="2" type="ORF">Rhe02_49950</name>
</gene>
<reference evidence="2" key="1">
    <citation type="submission" date="2021-01" db="EMBL/GenBank/DDBJ databases">
        <title>Whole genome shotgun sequence of Rhizocola hellebori NBRC 109834.</title>
        <authorList>
            <person name="Komaki H."/>
            <person name="Tamura T."/>
        </authorList>
    </citation>
    <scope>NUCLEOTIDE SEQUENCE</scope>
    <source>
        <strain evidence="2">NBRC 109834</strain>
    </source>
</reference>
<organism evidence="2 3">
    <name type="scientific">Rhizocola hellebori</name>
    <dbReference type="NCBI Taxonomy" id="1392758"/>
    <lineage>
        <taxon>Bacteria</taxon>
        <taxon>Bacillati</taxon>
        <taxon>Actinomycetota</taxon>
        <taxon>Actinomycetes</taxon>
        <taxon>Micromonosporales</taxon>
        <taxon>Micromonosporaceae</taxon>
        <taxon>Rhizocola</taxon>
    </lineage>
</organism>
<accession>A0A8J3VIG9</accession>
<evidence type="ECO:0000256" key="1">
    <source>
        <dbReference type="SAM" id="SignalP"/>
    </source>
</evidence>
<feature type="signal peptide" evidence="1">
    <location>
        <begin position="1"/>
        <end position="21"/>
    </location>
</feature>